<dbReference type="Proteomes" id="UP000095131">
    <property type="component" value="Unassembled WGS sequence"/>
</dbReference>
<organism evidence="1 2">
    <name type="scientific">Vibrio scophthalmi</name>
    <dbReference type="NCBI Taxonomy" id="45658"/>
    <lineage>
        <taxon>Bacteria</taxon>
        <taxon>Pseudomonadati</taxon>
        <taxon>Pseudomonadota</taxon>
        <taxon>Gammaproteobacteria</taxon>
        <taxon>Vibrionales</taxon>
        <taxon>Vibrionaceae</taxon>
        <taxon>Vibrio</taxon>
    </lineage>
</organism>
<evidence type="ECO:0000313" key="2">
    <source>
        <dbReference type="Proteomes" id="UP000095131"/>
    </source>
</evidence>
<dbReference type="EMBL" id="MDCJ01000002">
    <property type="protein sequence ID" value="ODS10946.1"/>
    <property type="molecule type" value="Genomic_DNA"/>
</dbReference>
<accession>A0A1E3WMF3</accession>
<sequence>MSLPWLARVSRLAGRMLVFYFYPVTTITLEVEDEKGHVSVQKVKLSNSSELAKAILKARHIVKDER</sequence>
<protein>
    <submittedName>
        <fullName evidence="1">Uncharacterized protein</fullName>
    </submittedName>
</protein>
<evidence type="ECO:0000313" key="1">
    <source>
        <dbReference type="EMBL" id="ODS10946.1"/>
    </source>
</evidence>
<dbReference type="RefSeq" id="WP_069446376.1">
    <property type="nucleotide sequence ID" value="NZ_CP134281.1"/>
</dbReference>
<dbReference type="AlphaFoldDB" id="A0A1E3WMF3"/>
<proteinExistence type="predicted"/>
<name>A0A1E3WMF3_9VIBR</name>
<gene>
    <name evidence="1" type="ORF">VSF3289_01207</name>
</gene>
<reference evidence="1 2" key="1">
    <citation type="submission" date="2016-08" db="EMBL/GenBank/DDBJ databases">
        <title>Genome sequencing of Vibrio scophthalmi strain FP3289, an isolated from Paralichthys olivaceus.</title>
        <authorList>
            <person name="Han H.-J."/>
        </authorList>
    </citation>
    <scope>NUCLEOTIDE SEQUENCE [LARGE SCALE GENOMIC DNA]</scope>
    <source>
        <strain evidence="1 2">FP3289</strain>
    </source>
</reference>
<comment type="caution">
    <text evidence="1">The sequence shown here is derived from an EMBL/GenBank/DDBJ whole genome shotgun (WGS) entry which is preliminary data.</text>
</comment>
<dbReference type="OrthoDB" id="9901935at2"/>